<dbReference type="SMART" id="SM01387">
    <property type="entry name" value="Ribosomal_S15"/>
    <property type="match status" value="1"/>
</dbReference>
<dbReference type="InterPro" id="IPR005290">
    <property type="entry name" value="Ribosomal_uS15_bac-type"/>
</dbReference>
<dbReference type="PANTHER" id="PTHR23321:SF26">
    <property type="entry name" value="SMALL RIBOSOMAL SUBUNIT PROTEIN US15M"/>
    <property type="match status" value="1"/>
</dbReference>
<proteinExistence type="inferred from homology"/>
<evidence type="ECO:0000313" key="5">
    <source>
        <dbReference type="EMBL" id="KZT52891.1"/>
    </source>
</evidence>
<dbReference type="STRING" id="1353952.A0A165DIP9"/>
<evidence type="ECO:0000256" key="4">
    <source>
        <dbReference type="RuleBase" id="RU003919"/>
    </source>
</evidence>
<dbReference type="GO" id="GO:0005737">
    <property type="term" value="C:cytoplasm"/>
    <property type="evidence" value="ECO:0007669"/>
    <property type="project" value="UniProtKB-ARBA"/>
</dbReference>
<dbReference type="CDD" id="cd00353">
    <property type="entry name" value="Ribosomal_S15p_S13e"/>
    <property type="match status" value="1"/>
</dbReference>
<dbReference type="InterPro" id="IPR000589">
    <property type="entry name" value="Ribosomal_uS15"/>
</dbReference>
<evidence type="ECO:0000256" key="1">
    <source>
        <dbReference type="ARBA" id="ARBA00008434"/>
    </source>
</evidence>
<evidence type="ECO:0000256" key="2">
    <source>
        <dbReference type="ARBA" id="ARBA00022980"/>
    </source>
</evidence>
<dbReference type="Gene3D" id="1.10.287.10">
    <property type="entry name" value="S15/NS1, RNA-binding"/>
    <property type="match status" value="1"/>
</dbReference>
<dbReference type="InterPro" id="IPR009068">
    <property type="entry name" value="uS15_NS1_RNA-bd_sf"/>
</dbReference>
<protein>
    <submittedName>
        <fullName evidence="5">S15/NS1 RNA-binding domain-containing protein</fullName>
    </submittedName>
</protein>
<dbReference type="Proteomes" id="UP000076842">
    <property type="component" value="Unassembled WGS sequence"/>
</dbReference>
<dbReference type="GO" id="GO:0005840">
    <property type="term" value="C:ribosome"/>
    <property type="evidence" value="ECO:0007669"/>
    <property type="project" value="UniProtKB-KW"/>
</dbReference>
<dbReference type="PROSITE" id="PS00362">
    <property type="entry name" value="RIBOSOMAL_S15"/>
    <property type="match status" value="1"/>
</dbReference>
<sequence>MIIASSSASTHVLPQFLLPSFSASFHTSQPALISVRNEAARIRKKRNVEFRLQRKAAEAAHGPHPVLGLPDTPAGHAKWLACDLARILVDEQALEDAPVRPISVEEITLPDEYQFGIRGTDERVLFESLPHLTAQSGLLTRAFKDKPEQQKEEMLADGIEWSHVQGNLLSRIVDLRNANAGGIGFENRRRCIRAFGTHDEDTGRPEVQAAILTVRIRNMWKHLTTHKKDIHNRRSLKSMVHERAKILKYLERLDPARFDDLLPRLGLDPVAVQGEIIVKFKF</sequence>
<dbReference type="GO" id="GO:1990904">
    <property type="term" value="C:ribonucleoprotein complex"/>
    <property type="evidence" value="ECO:0007669"/>
    <property type="project" value="UniProtKB-KW"/>
</dbReference>
<evidence type="ECO:0000313" key="6">
    <source>
        <dbReference type="Proteomes" id="UP000076842"/>
    </source>
</evidence>
<keyword evidence="6" id="KW-1185">Reference proteome</keyword>
<reference evidence="5 6" key="1">
    <citation type="journal article" date="2016" name="Mol. Biol. Evol.">
        <title>Comparative Genomics of Early-Diverging Mushroom-Forming Fungi Provides Insights into the Origins of Lignocellulose Decay Capabilities.</title>
        <authorList>
            <person name="Nagy L.G."/>
            <person name="Riley R."/>
            <person name="Tritt A."/>
            <person name="Adam C."/>
            <person name="Daum C."/>
            <person name="Floudas D."/>
            <person name="Sun H."/>
            <person name="Yadav J.S."/>
            <person name="Pangilinan J."/>
            <person name="Larsson K.H."/>
            <person name="Matsuura K."/>
            <person name="Barry K."/>
            <person name="Labutti K."/>
            <person name="Kuo R."/>
            <person name="Ohm R.A."/>
            <person name="Bhattacharya S.S."/>
            <person name="Shirouzu T."/>
            <person name="Yoshinaga Y."/>
            <person name="Martin F.M."/>
            <person name="Grigoriev I.V."/>
            <person name="Hibbett D.S."/>
        </authorList>
    </citation>
    <scope>NUCLEOTIDE SEQUENCE [LARGE SCALE GENOMIC DNA]</scope>
    <source>
        <strain evidence="5 6">HHB12733</strain>
    </source>
</reference>
<dbReference type="OrthoDB" id="441444at2759"/>
<dbReference type="GO" id="GO:0006412">
    <property type="term" value="P:translation"/>
    <property type="evidence" value="ECO:0007669"/>
    <property type="project" value="InterPro"/>
</dbReference>
<evidence type="ECO:0000256" key="3">
    <source>
        <dbReference type="ARBA" id="ARBA00023274"/>
    </source>
</evidence>
<dbReference type="SUPFAM" id="SSF47060">
    <property type="entry name" value="S15/NS1 RNA-binding domain"/>
    <property type="match status" value="1"/>
</dbReference>
<dbReference type="NCBIfam" id="TIGR00952">
    <property type="entry name" value="S15_bact"/>
    <property type="match status" value="1"/>
</dbReference>
<dbReference type="Pfam" id="PF00312">
    <property type="entry name" value="Ribosomal_S15"/>
    <property type="match status" value="1"/>
</dbReference>
<dbReference type="AlphaFoldDB" id="A0A165DIP9"/>
<dbReference type="GO" id="GO:0003735">
    <property type="term" value="F:structural constituent of ribosome"/>
    <property type="evidence" value="ECO:0007669"/>
    <property type="project" value="InterPro"/>
</dbReference>
<dbReference type="FunCoup" id="A0A165DIP9">
    <property type="interactions" value="117"/>
</dbReference>
<comment type="similarity">
    <text evidence="1 4">Belongs to the universal ribosomal protein uS15 family.</text>
</comment>
<organism evidence="5 6">
    <name type="scientific">Calocera cornea HHB12733</name>
    <dbReference type="NCBI Taxonomy" id="1353952"/>
    <lineage>
        <taxon>Eukaryota</taxon>
        <taxon>Fungi</taxon>
        <taxon>Dikarya</taxon>
        <taxon>Basidiomycota</taxon>
        <taxon>Agaricomycotina</taxon>
        <taxon>Dacrymycetes</taxon>
        <taxon>Dacrymycetales</taxon>
        <taxon>Dacrymycetaceae</taxon>
        <taxon>Calocera</taxon>
    </lineage>
</organism>
<accession>A0A165DIP9</accession>
<name>A0A165DIP9_9BASI</name>
<keyword evidence="2 4" id="KW-0689">Ribosomal protein</keyword>
<keyword evidence="3 4" id="KW-0687">Ribonucleoprotein</keyword>
<dbReference type="HAMAP" id="MF_01343_B">
    <property type="entry name" value="Ribosomal_uS15_B"/>
    <property type="match status" value="1"/>
</dbReference>
<gene>
    <name evidence="5" type="ORF">CALCODRAFT_551657</name>
</gene>
<dbReference type="InParanoid" id="A0A165DIP9"/>
<dbReference type="PANTHER" id="PTHR23321">
    <property type="entry name" value="RIBOSOMAL PROTEIN S15, BACTERIAL AND ORGANELLAR"/>
    <property type="match status" value="1"/>
</dbReference>
<dbReference type="EMBL" id="KV424052">
    <property type="protein sequence ID" value="KZT52891.1"/>
    <property type="molecule type" value="Genomic_DNA"/>
</dbReference>